<organism evidence="2 3">
    <name type="scientific">Microbacterium panaciterrae</name>
    <dbReference type="NCBI Taxonomy" id="985759"/>
    <lineage>
        <taxon>Bacteria</taxon>
        <taxon>Bacillati</taxon>
        <taxon>Actinomycetota</taxon>
        <taxon>Actinomycetes</taxon>
        <taxon>Micrococcales</taxon>
        <taxon>Microbacteriaceae</taxon>
        <taxon>Microbacterium</taxon>
    </lineage>
</organism>
<evidence type="ECO:0000256" key="1">
    <source>
        <dbReference type="SAM" id="Phobius"/>
    </source>
</evidence>
<proteinExistence type="predicted"/>
<evidence type="ECO:0008006" key="4">
    <source>
        <dbReference type="Google" id="ProtNLM"/>
    </source>
</evidence>
<reference evidence="3" key="1">
    <citation type="journal article" date="2019" name="Int. J. Syst. Evol. Microbiol.">
        <title>The Global Catalogue of Microorganisms (GCM) 10K type strain sequencing project: providing services to taxonomists for standard genome sequencing and annotation.</title>
        <authorList>
            <consortium name="The Broad Institute Genomics Platform"/>
            <consortium name="The Broad Institute Genome Sequencing Center for Infectious Disease"/>
            <person name="Wu L."/>
            <person name="Ma J."/>
        </authorList>
    </citation>
    <scope>NUCLEOTIDE SEQUENCE [LARGE SCALE GENOMIC DNA]</scope>
    <source>
        <strain evidence="3">JCM 17839</strain>
    </source>
</reference>
<accession>A0ABP8PA79</accession>
<dbReference type="EMBL" id="BAABGP010000008">
    <property type="protein sequence ID" value="GAA4482953.1"/>
    <property type="molecule type" value="Genomic_DNA"/>
</dbReference>
<evidence type="ECO:0000313" key="3">
    <source>
        <dbReference type="Proteomes" id="UP001500731"/>
    </source>
</evidence>
<keyword evidence="1" id="KW-1133">Transmembrane helix</keyword>
<gene>
    <name evidence="2" type="ORF">GCM10023171_13760</name>
</gene>
<comment type="caution">
    <text evidence="2">The sequence shown here is derived from an EMBL/GenBank/DDBJ whole genome shotgun (WGS) entry which is preliminary data.</text>
</comment>
<keyword evidence="1" id="KW-0812">Transmembrane</keyword>
<protein>
    <recommendedName>
        <fullName evidence="4">Sporulation protein</fullName>
    </recommendedName>
</protein>
<keyword evidence="1" id="KW-0472">Membrane</keyword>
<evidence type="ECO:0000313" key="2">
    <source>
        <dbReference type="EMBL" id="GAA4482953.1"/>
    </source>
</evidence>
<sequence>MAGALDVDYRGVMPHIALELGKNSASFGVKSAYGETQEVDGAQFTPVALTFSGFGGGSGGAEGATEGEGGGGGGIAIPLGVYVRREEGLRFEPNLVSLLAVAVPFVWVAGRALARIIRALKK</sequence>
<name>A0ABP8PA79_9MICO</name>
<keyword evidence="3" id="KW-1185">Reference proteome</keyword>
<feature type="transmembrane region" description="Helical" evidence="1">
    <location>
        <begin position="95"/>
        <end position="114"/>
    </location>
</feature>
<dbReference type="Proteomes" id="UP001500731">
    <property type="component" value="Unassembled WGS sequence"/>
</dbReference>